<dbReference type="AlphaFoldDB" id="A0A1F7GJ96"/>
<name>A0A1F7GJ96_9BACT</name>
<evidence type="ECO:0000313" key="2">
    <source>
        <dbReference type="EMBL" id="OGK18746.1"/>
    </source>
</evidence>
<dbReference type="InterPro" id="IPR000086">
    <property type="entry name" value="NUDIX_hydrolase_dom"/>
</dbReference>
<proteinExistence type="predicted"/>
<dbReference type="SUPFAM" id="SSF55811">
    <property type="entry name" value="Nudix"/>
    <property type="match status" value="1"/>
</dbReference>
<comment type="caution">
    <text evidence="2">The sequence shown here is derived from an EMBL/GenBank/DDBJ whole genome shotgun (WGS) entry which is preliminary data.</text>
</comment>
<dbReference type="PROSITE" id="PS51462">
    <property type="entry name" value="NUDIX"/>
    <property type="match status" value="1"/>
</dbReference>
<dbReference type="Proteomes" id="UP000176850">
    <property type="component" value="Unassembled WGS sequence"/>
</dbReference>
<dbReference type="Gene3D" id="3.90.79.10">
    <property type="entry name" value="Nucleoside Triphosphate Pyrophosphohydrolase"/>
    <property type="match status" value="1"/>
</dbReference>
<organism evidence="2 3">
    <name type="scientific">Candidatus Roizmanbacteria bacterium RIFCSPHIGHO2_01_FULL_39_24</name>
    <dbReference type="NCBI Taxonomy" id="1802032"/>
    <lineage>
        <taxon>Bacteria</taxon>
        <taxon>Candidatus Roizmaniibacteriota</taxon>
    </lineage>
</organism>
<dbReference type="EMBL" id="MFZH01000027">
    <property type="protein sequence ID" value="OGK18746.1"/>
    <property type="molecule type" value="Genomic_DNA"/>
</dbReference>
<feature type="domain" description="Nudix hydrolase" evidence="1">
    <location>
        <begin position="26"/>
        <end position="121"/>
    </location>
</feature>
<dbReference type="InterPro" id="IPR015797">
    <property type="entry name" value="NUDIX_hydrolase-like_dom_sf"/>
</dbReference>
<evidence type="ECO:0000313" key="3">
    <source>
        <dbReference type="Proteomes" id="UP000176850"/>
    </source>
</evidence>
<evidence type="ECO:0000259" key="1">
    <source>
        <dbReference type="PROSITE" id="PS51462"/>
    </source>
</evidence>
<reference evidence="2 3" key="1">
    <citation type="journal article" date="2016" name="Nat. Commun.">
        <title>Thousands of microbial genomes shed light on interconnected biogeochemical processes in an aquifer system.</title>
        <authorList>
            <person name="Anantharaman K."/>
            <person name="Brown C.T."/>
            <person name="Hug L.A."/>
            <person name="Sharon I."/>
            <person name="Castelle C.J."/>
            <person name="Probst A.J."/>
            <person name="Thomas B.C."/>
            <person name="Singh A."/>
            <person name="Wilkins M.J."/>
            <person name="Karaoz U."/>
            <person name="Brodie E.L."/>
            <person name="Williams K.H."/>
            <person name="Hubbard S.S."/>
            <person name="Banfield J.F."/>
        </authorList>
    </citation>
    <scope>NUCLEOTIDE SEQUENCE [LARGE SCALE GENOMIC DNA]</scope>
</reference>
<protein>
    <recommendedName>
        <fullName evidence="1">Nudix hydrolase domain-containing protein</fullName>
    </recommendedName>
</protein>
<gene>
    <name evidence="2" type="ORF">A2799_01960</name>
</gene>
<accession>A0A1F7GJ96</accession>
<sequence>MAKIPLVDSSDNILGYSERSQIRQTDIYRVSVLWIQNYENDRVLLAQRALTKDHDPGKWEPAVAGTVEEGKTYLENILQEVREEIGLKIKELDLKIGPKLFLDQGWTFFSSNIHSNIRFSY</sequence>
<dbReference type="Pfam" id="PF00293">
    <property type="entry name" value="NUDIX"/>
    <property type="match status" value="1"/>
</dbReference>